<keyword evidence="8 9" id="KW-0539">Nucleus</keyword>
<comment type="subcellular location">
    <subcellularLocation>
        <location evidence="1">Nucleus</location>
    </subcellularLocation>
</comment>
<feature type="DNA-binding region" description="HMG box" evidence="9">
    <location>
        <begin position="158"/>
        <end position="234"/>
    </location>
</feature>
<evidence type="ECO:0000256" key="4">
    <source>
        <dbReference type="ARBA" id="ARBA00023015"/>
    </source>
</evidence>
<dbReference type="InterPro" id="IPR036910">
    <property type="entry name" value="HMG_box_dom_sf"/>
</dbReference>
<evidence type="ECO:0000256" key="3">
    <source>
        <dbReference type="ARBA" id="ARBA00022687"/>
    </source>
</evidence>
<evidence type="ECO:0000313" key="11">
    <source>
        <dbReference type="EMBL" id="AWP00495.1"/>
    </source>
</evidence>
<dbReference type="FunFam" id="1.10.30.10:FF:000001">
    <property type="entry name" value="transcription factor 7 isoform X2"/>
    <property type="match status" value="1"/>
</dbReference>
<dbReference type="InterPro" id="IPR024940">
    <property type="entry name" value="TCF/LEF"/>
</dbReference>
<dbReference type="SMART" id="SM00398">
    <property type="entry name" value="HMG"/>
    <property type="match status" value="1"/>
</dbReference>
<dbReference type="PROSITE" id="PS50118">
    <property type="entry name" value="HMG_BOX_2"/>
    <property type="match status" value="1"/>
</dbReference>
<evidence type="ECO:0000256" key="5">
    <source>
        <dbReference type="ARBA" id="ARBA00023125"/>
    </source>
</evidence>
<keyword evidence="5 9" id="KW-0238">DNA-binding</keyword>
<gene>
    <name evidence="11" type="ORF">SMAX5B_004817</name>
</gene>
<dbReference type="SUPFAM" id="SSF47095">
    <property type="entry name" value="HMG-box"/>
    <property type="match status" value="1"/>
</dbReference>
<evidence type="ECO:0000256" key="8">
    <source>
        <dbReference type="ARBA" id="ARBA00023242"/>
    </source>
</evidence>
<evidence type="ECO:0000256" key="7">
    <source>
        <dbReference type="ARBA" id="ARBA00023163"/>
    </source>
</evidence>
<dbReference type="Proteomes" id="UP000246464">
    <property type="component" value="Chromosome 4"/>
</dbReference>
<evidence type="ECO:0000259" key="10">
    <source>
        <dbReference type="PROSITE" id="PS50118"/>
    </source>
</evidence>
<dbReference type="Gene3D" id="1.10.30.10">
    <property type="entry name" value="High mobility group box domain"/>
    <property type="match status" value="1"/>
</dbReference>
<keyword evidence="7" id="KW-0804">Transcription</keyword>
<dbReference type="PANTHER" id="PTHR10373">
    <property type="entry name" value="TRANSCRIPTION FACTOR 7 FAMILY MEMBER"/>
    <property type="match status" value="1"/>
</dbReference>
<dbReference type="GO" id="GO:0000981">
    <property type="term" value="F:DNA-binding transcription factor activity, RNA polymerase II-specific"/>
    <property type="evidence" value="ECO:0007669"/>
    <property type="project" value="TreeGrafter"/>
</dbReference>
<evidence type="ECO:0000256" key="2">
    <source>
        <dbReference type="ARBA" id="ARBA00006569"/>
    </source>
</evidence>
<dbReference type="GO" id="GO:1990907">
    <property type="term" value="C:beta-catenin-TCF complex"/>
    <property type="evidence" value="ECO:0007669"/>
    <property type="project" value="TreeGrafter"/>
</dbReference>
<evidence type="ECO:0000256" key="9">
    <source>
        <dbReference type="PROSITE-ProRule" id="PRU00267"/>
    </source>
</evidence>
<reference evidence="11 12" key="1">
    <citation type="submission" date="2017-12" db="EMBL/GenBank/DDBJ databases">
        <title>Integrating genomic resources of turbot (Scophthalmus maximus) in depth evaluation of genetic and physical mapping variation across individuals.</title>
        <authorList>
            <person name="Martinez P."/>
        </authorList>
    </citation>
    <scope>NUCLEOTIDE SEQUENCE [LARGE SCALE GENOMIC DNA]</scope>
</reference>
<organism evidence="11 12">
    <name type="scientific">Scophthalmus maximus</name>
    <name type="common">Turbot</name>
    <name type="synonym">Psetta maxima</name>
    <dbReference type="NCBI Taxonomy" id="52904"/>
    <lineage>
        <taxon>Eukaryota</taxon>
        <taxon>Metazoa</taxon>
        <taxon>Chordata</taxon>
        <taxon>Craniata</taxon>
        <taxon>Vertebrata</taxon>
        <taxon>Euteleostomi</taxon>
        <taxon>Actinopterygii</taxon>
        <taxon>Neopterygii</taxon>
        <taxon>Teleostei</taxon>
        <taxon>Neoteleostei</taxon>
        <taxon>Acanthomorphata</taxon>
        <taxon>Carangaria</taxon>
        <taxon>Pleuronectiformes</taxon>
        <taxon>Pleuronectoidei</taxon>
        <taxon>Scophthalmidae</taxon>
        <taxon>Scophthalmus</taxon>
    </lineage>
</organism>
<dbReference type="AlphaFoldDB" id="A0A2U9B973"/>
<dbReference type="GO" id="GO:0060070">
    <property type="term" value="P:canonical Wnt signaling pathway"/>
    <property type="evidence" value="ECO:0007669"/>
    <property type="project" value="TreeGrafter"/>
</dbReference>
<keyword evidence="6" id="KW-0010">Activator</keyword>
<dbReference type="Pfam" id="PF00505">
    <property type="entry name" value="HMG_box"/>
    <property type="match status" value="1"/>
</dbReference>
<keyword evidence="3" id="KW-0879">Wnt signaling pathway</keyword>
<keyword evidence="12" id="KW-1185">Reference proteome</keyword>
<comment type="similarity">
    <text evidence="2">Belongs to the TCF/LEF family.</text>
</comment>
<keyword evidence="4" id="KW-0805">Transcription regulation</keyword>
<name>A0A2U9B973_SCOMX</name>
<protein>
    <submittedName>
        <fullName evidence="11">Putative transcription factor 7-like 1-like</fullName>
    </submittedName>
</protein>
<dbReference type="PANTHER" id="PTHR10373:SF38">
    <property type="entry name" value="PROTEIN PANGOLIN, ISOFORM J"/>
    <property type="match status" value="1"/>
</dbReference>
<dbReference type="EMBL" id="CP026246">
    <property type="protein sequence ID" value="AWP00495.1"/>
    <property type="molecule type" value="Genomic_DNA"/>
</dbReference>
<dbReference type="InterPro" id="IPR009071">
    <property type="entry name" value="HMG_box_dom"/>
</dbReference>
<proteinExistence type="inferred from homology"/>
<dbReference type="GO" id="GO:0000978">
    <property type="term" value="F:RNA polymerase II cis-regulatory region sequence-specific DNA binding"/>
    <property type="evidence" value="ECO:0007669"/>
    <property type="project" value="TreeGrafter"/>
</dbReference>
<evidence type="ECO:0000256" key="1">
    <source>
        <dbReference type="ARBA" id="ARBA00004123"/>
    </source>
</evidence>
<evidence type="ECO:0000256" key="6">
    <source>
        <dbReference type="ARBA" id="ARBA00023159"/>
    </source>
</evidence>
<accession>A0A2U9B973</accession>
<evidence type="ECO:0000313" key="12">
    <source>
        <dbReference type="Proteomes" id="UP000246464"/>
    </source>
</evidence>
<feature type="domain" description="HMG box" evidence="10">
    <location>
        <begin position="158"/>
        <end position="234"/>
    </location>
</feature>
<sequence length="267" mass="30709">MEEADVLDRFMEVPTATFRQWKVRVMGMVSPPPCTCHISGLDSTSQDQQPAVLLHNQLLPVSINSHSMIKISCSQVVNCATRQVLKAKNSTCHISGLDTTSQDQQPSVLLHNQKGKMVYALPPGMSFTAFDPAAPPQNTSMSQKRKRESWQEEDQTYIKKPPNAFMLYMKEQRPKVRAELDTTVNSSTLNTILGQRYVIVCPKWKSLSKEEQARYYEEANKERLLHAEQFPEWSSRNNYVWQEEKEDQDKELLPALKHFRVSCHILR</sequence>
<dbReference type="GO" id="GO:0000785">
    <property type="term" value="C:chromatin"/>
    <property type="evidence" value="ECO:0007669"/>
    <property type="project" value="TreeGrafter"/>
</dbReference>